<evidence type="ECO:0000256" key="2">
    <source>
        <dbReference type="ARBA" id="ARBA00006464"/>
    </source>
</evidence>
<proteinExistence type="inferred from homology"/>
<dbReference type="PANTHER" id="PTHR30576:SF4">
    <property type="entry name" value="UNDECAPRENYL-PHOSPHATE GALACTOSE PHOSPHOTRANSFERASE"/>
    <property type="match status" value="1"/>
</dbReference>
<evidence type="ECO:0000256" key="1">
    <source>
        <dbReference type="ARBA" id="ARBA00004236"/>
    </source>
</evidence>
<keyword evidence="3" id="KW-1003">Cell membrane</keyword>
<evidence type="ECO:0000256" key="4">
    <source>
        <dbReference type="ARBA" id="ARBA00022679"/>
    </source>
</evidence>
<dbReference type="EMBL" id="FNPX01000002">
    <property type="protein sequence ID" value="SDY68547.1"/>
    <property type="molecule type" value="Genomic_DNA"/>
</dbReference>
<dbReference type="GO" id="GO:0000271">
    <property type="term" value="P:polysaccharide biosynthetic process"/>
    <property type="evidence" value="ECO:0007669"/>
    <property type="project" value="UniProtKB-KW"/>
</dbReference>
<reference evidence="11" key="1">
    <citation type="submission" date="2016-10" db="EMBL/GenBank/DDBJ databases">
        <authorList>
            <person name="Varghese N."/>
            <person name="Submissions S."/>
        </authorList>
    </citation>
    <scope>NUCLEOTIDE SEQUENCE [LARGE SCALE GENOMIC DNA]</scope>
    <source>
        <strain evidence="11">DSM 100420</strain>
    </source>
</reference>
<keyword evidence="5" id="KW-0812">Transmembrane</keyword>
<dbReference type="InterPro" id="IPR003362">
    <property type="entry name" value="Bact_transf"/>
</dbReference>
<evidence type="ECO:0000256" key="3">
    <source>
        <dbReference type="ARBA" id="ARBA00022475"/>
    </source>
</evidence>
<keyword evidence="4 10" id="KW-0808">Transferase</keyword>
<feature type="domain" description="Bacterial sugar transferase" evidence="9">
    <location>
        <begin position="30"/>
        <end position="220"/>
    </location>
</feature>
<dbReference type="PANTHER" id="PTHR30576">
    <property type="entry name" value="COLANIC BIOSYNTHESIS UDP-GLUCOSE LIPID CARRIER TRANSFERASE"/>
    <property type="match status" value="1"/>
</dbReference>
<keyword evidence="7" id="KW-0472">Membrane</keyword>
<keyword evidence="8" id="KW-0270">Exopolysaccharide synthesis</keyword>
<dbReference type="AlphaFoldDB" id="A0A1H3LVI2"/>
<dbReference type="GO" id="GO:0005886">
    <property type="term" value="C:plasma membrane"/>
    <property type="evidence" value="ECO:0007669"/>
    <property type="project" value="UniProtKB-SubCell"/>
</dbReference>
<evidence type="ECO:0000256" key="8">
    <source>
        <dbReference type="ARBA" id="ARBA00023169"/>
    </source>
</evidence>
<dbReference type="GO" id="GO:0016780">
    <property type="term" value="F:phosphotransferase activity, for other substituted phosphate groups"/>
    <property type="evidence" value="ECO:0007669"/>
    <property type="project" value="TreeGrafter"/>
</dbReference>
<name>A0A1H3LVI2_9RHOB</name>
<comment type="subcellular location">
    <subcellularLocation>
        <location evidence="1">Cell membrane</location>
    </subcellularLocation>
</comment>
<dbReference type="RefSeq" id="WP_092642947.1">
    <property type="nucleotide sequence ID" value="NZ_FNPX01000002.1"/>
</dbReference>
<dbReference type="Proteomes" id="UP000198914">
    <property type="component" value="Unassembled WGS sequence"/>
</dbReference>
<dbReference type="Pfam" id="PF02397">
    <property type="entry name" value="Bac_transf"/>
    <property type="match status" value="1"/>
</dbReference>
<sequence length="225" mass="25293">MKVSQTLSDYSAEANLSRSVRRRRGAAIGKRTFDLVLALLLLPILLPVIAALCVITRLDGGAGIYGHKRVGQDGHTFRCWKIRSMVENSGEVLERHLAENPEAAAEWARGYKLSDDPRVTRLGNFLRKTSLDELPQIWNVLRGEMSFVGPRPVTEVELKKYQGYEWCYLSVKPGITGFWQVAGRGNVDYKTRVRMDVTYFHKRSFLGDILIIARTAGVVVRGTGQ</sequence>
<evidence type="ECO:0000313" key="11">
    <source>
        <dbReference type="Proteomes" id="UP000198914"/>
    </source>
</evidence>
<evidence type="ECO:0000313" key="10">
    <source>
        <dbReference type="EMBL" id="SDY68547.1"/>
    </source>
</evidence>
<gene>
    <name evidence="10" type="ORF">SAMN05444004_102332</name>
</gene>
<comment type="similarity">
    <text evidence="2">Belongs to the bacterial sugar transferase family.</text>
</comment>
<keyword evidence="6" id="KW-1133">Transmembrane helix</keyword>
<evidence type="ECO:0000256" key="6">
    <source>
        <dbReference type="ARBA" id="ARBA00022989"/>
    </source>
</evidence>
<dbReference type="OrthoDB" id="9808602at2"/>
<dbReference type="STRING" id="1244108.SAMN05444004_102332"/>
<evidence type="ECO:0000256" key="5">
    <source>
        <dbReference type="ARBA" id="ARBA00022692"/>
    </source>
</evidence>
<keyword evidence="11" id="KW-1185">Reference proteome</keyword>
<organism evidence="10 11">
    <name type="scientific">Jannaschia faecimaris</name>
    <dbReference type="NCBI Taxonomy" id="1244108"/>
    <lineage>
        <taxon>Bacteria</taxon>
        <taxon>Pseudomonadati</taxon>
        <taxon>Pseudomonadota</taxon>
        <taxon>Alphaproteobacteria</taxon>
        <taxon>Rhodobacterales</taxon>
        <taxon>Roseobacteraceae</taxon>
        <taxon>Jannaschia</taxon>
    </lineage>
</organism>
<accession>A0A1H3LVI2</accession>
<evidence type="ECO:0000259" key="9">
    <source>
        <dbReference type="Pfam" id="PF02397"/>
    </source>
</evidence>
<protein>
    <submittedName>
        <fullName evidence="10">Sugar transferase involved in LPS biosynthesis (Colanic, teichoic acid)</fullName>
    </submittedName>
</protein>
<evidence type="ECO:0000256" key="7">
    <source>
        <dbReference type="ARBA" id="ARBA00023136"/>
    </source>
</evidence>